<keyword evidence="2" id="KW-1185">Reference proteome</keyword>
<evidence type="ECO:0000313" key="1">
    <source>
        <dbReference type="EMBL" id="CAH2235332.1"/>
    </source>
</evidence>
<accession>A0A8S4RGM0</accession>
<proteinExistence type="predicted"/>
<dbReference type="EMBL" id="CAKXAJ010025123">
    <property type="protein sequence ID" value="CAH2235332.1"/>
    <property type="molecule type" value="Genomic_DNA"/>
</dbReference>
<sequence>MWPQPPYGVLGDIGGQLLAGASEEEHTDNTVYFPDPCWYFVPEDYSRTAALVVSKPDPFREAHLVTK</sequence>
<evidence type="ECO:0000313" key="2">
    <source>
        <dbReference type="Proteomes" id="UP000838756"/>
    </source>
</evidence>
<comment type="caution">
    <text evidence="1">The sequence shown here is derived from an EMBL/GenBank/DDBJ whole genome shotgun (WGS) entry which is preliminary data.</text>
</comment>
<reference evidence="1" key="1">
    <citation type="submission" date="2022-03" db="EMBL/GenBank/DDBJ databases">
        <authorList>
            <person name="Lindestad O."/>
        </authorList>
    </citation>
    <scope>NUCLEOTIDE SEQUENCE</scope>
</reference>
<gene>
    <name evidence="1" type="primary">jg5901</name>
    <name evidence="1" type="ORF">PAEG_LOCUS12996</name>
</gene>
<protein>
    <submittedName>
        <fullName evidence="1">Jg5901 protein</fullName>
    </submittedName>
</protein>
<name>A0A8S4RGM0_9NEOP</name>
<organism evidence="1 2">
    <name type="scientific">Pararge aegeria aegeria</name>
    <dbReference type="NCBI Taxonomy" id="348720"/>
    <lineage>
        <taxon>Eukaryota</taxon>
        <taxon>Metazoa</taxon>
        <taxon>Ecdysozoa</taxon>
        <taxon>Arthropoda</taxon>
        <taxon>Hexapoda</taxon>
        <taxon>Insecta</taxon>
        <taxon>Pterygota</taxon>
        <taxon>Neoptera</taxon>
        <taxon>Endopterygota</taxon>
        <taxon>Lepidoptera</taxon>
        <taxon>Glossata</taxon>
        <taxon>Ditrysia</taxon>
        <taxon>Papilionoidea</taxon>
        <taxon>Nymphalidae</taxon>
        <taxon>Satyrinae</taxon>
        <taxon>Satyrini</taxon>
        <taxon>Parargina</taxon>
        <taxon>Pararge</taxon>
    </lineage>
</organism>
<dbReference type="AlphaFoldDB" id="A0A8S4RGM0"/>
<dbReference type="Proteomes" id="UP000838756">
    <property type="component" value="Unassembled WGS sequence"/>
</dbReference>
<dbReference type="OrthoDB" id="7441078at2759"/>